<organism evidence="1 2">
    <name type="scientific">Aromia moschata</name>
    <dbReference type="NCBI Taxonomy" id="1265417"/>
    <lineage>
        <taxon>Eukaryota</taxon>
        <taxon>Metazoa</taxon>
        <taxon>Ecdysozoa</taxon>
        <taxon>Arthropoda</taxon>
        <taxon>Hexapoda</taxon>
        <taxon>Insecta</taxon>
        <taxon>Pterygota</taxon>
        <taxon>Neoptera</taxon>
        <taxon>Endopterygota</taxon>
        <taxon>Coleoptera</taxon>
        <taxon>Polyphaga</taxon>
        <taxon>Cucujiformia</taxon>
        <taxon>Chrysomeloidea</taxon>
        <taxon>Cerambycidae</taxon>
        <taxon>Cerambycinae</taxon>
        <taxon>Callichromatini</taxon>
        <taxon>Aromia</taxon>
    </lineage>
</organism>
<proteinExistence type="predicted"/>
<protein>
    <submittedName>
        <fullName evidence="1">Uncharacterized protein</fullName>
    </submittedName>
</protein>
<dbReference type="Proteomes" id="UP001162162">
    <property type="component" value="Unassembled WGS sequence"/>
</dbReference>
<sequence>MSSNIHDCLEKFWQIEECPGQRCFTTDEMKCEDDFVANMKRSEAGRFIVSLPKRANCGNLGESFEQATNRFLALERKFDLPEIKRSTCLVTNVVDDTIINRFSSFVKLQRVVAYCLRFKLNTTIRKKNKLSGNLNIEELKNATLVLLIRETCCFDGLQKNTNTKFDGSSSMMIFKVECSCETVSYH</sequence>
<dbReference type="EMBL" id="JAPWTK010000154">
    <property type="protein sequence ID" value="KAJ8947749.1"/>
    <property type="molecule type" value="Genomic_DNA"/>
</dbReference>
<evidence type="ECO:0000313" key="1">
    <source>
        <dbReference type="EMBL" id="KAJ8947749.1"/>
    </source>
</evidence>
<accession>A0AAV8Y955</accession>
<dbReference type="AlphaFoldDB" id="A0AAV8Y955"/>
<name>A0AAV8Y955_9CUCU</name>
<keyword evidence="2" id="KW-1185">Reference proteome</keyword>
<reference evidence="1" key="1">
    <citation type="journal article" date="2023" name="Insect Mol. Biol.">
        <title>Genome sequencing provides insights into the evolution of gene families encoding plant cell wall-degrading enzymes in longhorned beetles.</title>
        <authorList>
            <person name="Shin N.R."/>
            <person name="Okamura Y."/>
            <person name="Kirsch R."/>
            <person name="Pauchet Y."/>
        </authorList>
    </citation>
    <scope>NUCLEOTIDE SEQUENCE</scope>
    <source>
        <strain evidence="1">AMC_N1</strain>
    </source>
</reference>
<comment type="caution">
    <text evidence="1">The sequence shown here is derived from an EMBL/GenBank/DDBJ whole genome shotgun (WGS) entry which is preliminary data.</text>
</comment>
<gene>
    <name evidence="1" type="ORF">NQ318_018011</name>
</gene>
<evidence type="ECO:0000313" key="2">
    <source>
        <dbReference type="Proteomes" id="UP001162162"/>
    </source>
</evidence>